<dbReference type="GO" id="GO:0006353">
    <property type="term" value="P:DNA-templated transcription termination"/>
    <property type="evidence" value="ECO:0007669"/>
    <property type="project" value="UniProtKB-KW"/>
</dbReference>
<dbReference type="FunFam" id="1.25.70.10:FF:000015">
    <property type="entry name" value="Mitochondrial transcription termination factor family protein"/>
    <property type="match status" value="1"/>
</dbReference>
<evidence type="ECO:0000313" key="4">
    <source>
        <dbReference type="EMBL" id="KAK7325347.1"/>
    </source>
</evidence>
<dbReference type="AlphaFoldDB" id="A0AAN9KXB2"/>
<organism evidence="4 5">
    <name type="scientific">Canavalia gladiata</name>
    <name type="common">Sword bean</name>
    <name type="synonym">Dolichos gladiatus</name>
    <dbReference type="NCBI Taxonomy" id="3824"/>
    <lineage>
        <taxon>Eukaryota</taxon>
        <taxon>Viridiplantae</taxon>
        <taxon>Streptophyta</taxon>
        <taxon>Embryophyta</taxon>
        <taxon>Tracheophyta</taxon>
        <taxon>Spermatophyta</taxon>
        <taxon>Magnoliopsida</taxon>
        <taxon>eudicotyledons</taxon>
        <taxon>Gunneridae</taxon>
        <taxon>Pentapetalae</taxon>
        <taxon>rosids</taxon>
        <taxon>fabids</taxon>
        <taxon>Fabales</taxon>
        <taxon>Fabaceae</taxon>
        <taxon>Papilionoideae</taxon>
        <taxon>50 kb inversion clade</taxon>
        <taxon>NPAAA clade</taxon>
        <taxon>indigoferoid/millettioid clade</taxon>
        <taxon>Phaseoleae</taxon>
        <taxon>Canavalia</taxon>
    </lineage>
</organism>
<name>A0AAN9KXB2_CANGL</name>
<sequence>MLVQIHRNWFVPVPVAFAHKIQVEACFVLRKLTHPRFEVRHDKARTRGGGGGGRRIRSNWRCALGDALPEWEEQEGGKAVSTFLQELGVSEEDSVSIASKARGYVKMLVESVRDLEQWDEQITSLSFKDKIVHIAAQKGDKGKVAYLETLGFTLSSSMNVARYLSADTLPSLIHKVTRMKQLFFSDAHSHADDFHLFIKHVRLMMCHLSISVDEDLQRTLSFFEKIEARRGGLNILASKEAAFNYLIESFPALLQLSVNDHLAPIVDFLQNIGIPRFRIPNIILAFPPIMLWNLQLLETRILALKEINVVDKDYAKLLLKYPWVLSTSIQRNFTEVLAFLYSVKVPKMWIDRAIKSQPHLLGCSTSKLKLMVDEFVELGVQRKKLNKVIAKSPQLLLQKPKDFQQIVLFFENMDFDQETIGRILVRCPEIFAASINKTLQRKIEFLDGVGVSETFLPGVIRKYPELLVSDTDRTLPQRIMYLMKLGLSEKDIAFMVRTFSPLLGYSIEGVLRPKIDFLVNSMERPVRDVVGYPRYFSFSLEKKIKPRYWVLKGRNIKCSLKDMLGKNDEEFAAEFMGV</sequence>
<gene>
    <name evidence="4" type="ORF">VNO77_29509</name>
</gene>
<keyword evidence="2" id="KW-0806">Transcription termination</keyword>
<dbReference type="Proteomes" id="UP001367508">
    <property type="component" value="Unassembled WGS sequence"/>
</dbReference>
<evidence type="ECO:0000313" key="5">
    <source>
        <dbReference type="Proteomes" id="UP001367508"/>
    </source>
</evidence>
<accession>A0AAN9KXB2</accession>
<dbReference type="SMART" id="SM00733">
    <property type="entry name" value="Mterf"/>
    <property type="match status" value="9"/>
</dbReference>
<comment type="similarity">
    <text evidence="1">Belongs to the mTERF family.</text>
</comment>
<keyword evidence="5" id="KW-1185">Reference proteome</keyword>
<comment type="caution">
    <text evidence="4">The sequence shown here is derived from an EMBL/GenBank/DDBJ whole genome shotgun (WGS) entry which is preliminary data.</text>
</comment>
<dbReference type="InterPro" id="IPR003690">
    <property type="entry name" value="MTERF"/>
</dbReference>
<proteinExistence type="inferred from homology"/>
<dbReference type="Pfam" id="PF02536">
    <property type="entry name" value="mTERF"/>
    <property type="match status" value="1"/>
</dbReference>
<keyword evidence="2" id="KW-0804">Transcription</keyword>
<reference evidence="4 5" key="1">
    <citation type="submission" date="2024-01" db="EMBL/GenBank/DDBJ databases">
        <title>The genomes of 5 underutilized Papilionoideae crops provide insights into root nodulation and disease resistanc.</title>
        <authorList>
            <person name="Jiang F."/>
        </authorList>
    </citation>
    <scope>NUCLEOTIDE SEQUENCE [LARGE SCALE GENOMIC DNA]</scope>
    <source>
        <strain evidence="4">LVBAO_FW01</strain>
        <tissue evidence="4">Leaves</tissue>
    </source>
</reference>
<keyword evidence="2" id="KW-0805">Transcription regulation</keyword>
<dbReference type="PANTHER" id="PTHR13068">
    <property type="entry name" value="CGI-12 PROTEIN-RELATED"/>
    <property type="match status" value="1"/>
</dbReference>
<keyword evidence="3" id="KW-0809">Transit peptide</keyword>
<dbReference type="PANTHER" id="PTHR13068:SF3">
    <property type="entry name" value="MITOCHONDRIAL TRANSCRIPTION TERMINATION FACTOR FAMILY PROTEIN"/>
    <property type="match status" value="1"/>
</dbReference>
<dbReference type="InterPro" id="IPR038538">
    <property type="entry name" value="MTERF_sf"/>
</dbReference>
<evidence type="ECO:0000256" key="3">
    <source>
        <dbReference type="ARBA" id="ARBA00022946"/>
    </source>
</evidence>
<evidence type="ECO:0000256" key="2">
    <source>
        <dbReference type="ARBA" id="ARBA00022472"/>
    </source>
</evidence>
<dbReference type="GO" id="GO:0003676">
    <property type="term" value="F:nucleic acid binding"/>
    <property type="evidence" value="ECO:0007669"/>
    <property type="project" value="InterPro"/>
</dbReference>
<protein>
    <submittedName>
        <fullName evidence="4">Uncharacterized protein</fullName>
    </submittedName>
</protein>
<evidence type="ECO:0000256" key="1">
    <source>
        <dbReference type="ARBA" id="ARBA00007692"/>
    </source>
</evidence>
<dbReference type="EMBL" id="JAYMYQ010000006">
    <property type="protein sequence ID" value="KAK7325347.1"/>
    <property type="molecule type" value="Genomic_DNA"/>
</dbReference>
<dbReference type="Gene3D" id="1.25.70.10">
    <property type="entry name" value="Transcription termination factor 3, mitochondrial"/>
    <property type="match status" value="1"/>
</dbReference>